<proteinExistence type="predicted"/>
<dbReference type="Pfam" id="PF08447">
    <property type="entry name" value="PAS_3"/>
    <property type="match status" value="1"/>
</dbReference>
<gene>
    <name evidence="2" type="ORF">AVCANL283_03235</name>
</gene>
<dbReference type="InterPro" id="IPR035965">
    <property type="entry name" value="PAS-like_dom_sf"/>
</dbReference>
<sequence length="169" mass="20096">MEKYLDDEILIVTKTDLKAYITYANKDFLNIVNCKEEEILGKNHNIIRNKDMPKAVFKLLWEKLKKEEEVFAFVKNNTFDNSFYWVYANISPSYDANNKLIGYYSVRRKINENAKDIIISIYKKLLEIEQNSGVIKSYEYLFSLLEKNNICYDEFVIKLQKGEIKDVKF</sequence>
<evidence type="ECO:0000313" key="2">
    <source>
        <dbReference type="EMBL" id="MBZ7987129.1"/>
    </source>
</evidence>
<evidence type="ECO:0000259" key="1">
    <source>
        <dbReference type="Pfam" id="PF08447"/>
    </source>
</evidence>
<organism evidence="2 3">
    <name type="scientific">Campylobacter canadensis</name>
    <dbReference type="NCBI Taxonomy" id="449520"/>
    <lineage>
        <taxon>Bacteria</taxon>
        <taxon>Pseudomonadati</taxon>
        <taxon>Campylobacterota</taxon>
        <taxon>Epsilonproteobacteria</taxon>
        <taxon>Campylobacterales</taxon>
        <taxon>Campylobacteraceae</taxon>
        <taxon>Campylobacter</taxon>
    </lineage>
</organism>
<dbReference type="EMBL" id="JACGBB010000005">
    <property type="protein sequence ID" value="MBZ7987129.1"/>
    <property type="molecule type" value="Genomic_DNA"/>
</dbReference>
<dbReference type="CDD" id="cd00130">
    <property type="entry name" value="PAS"/>
    <property type="match status" value="1"/>
</dbReference>
<protein>
    <submittedName>
        <fullName evidence="2">PAS domain-containing protein</fullName>
    </submittedName>
</protein>
<comment type="caution">
    <text evidence="2">The sequence shown here is derived from an EMBL/GenBank/DDBJ whole genome shotgun (WGS) entry which is preliminary data.</text>
</comment>
<evidence type="ECO:0000313" key="3">
    <source>
        <dbReference type="Proteomes" id="UP000786183"/>
    </source>
</evidence>
<dbReference type="NCBIfam" id="TIGR00229">
    <property type="entry name" value="sensory_box"/>
    <property type="match status" value="1"/>
</dbReference>
<feature type="domain" description="PAS fold-3" evidence="1">
    <location>
        <begin position="22"/>
        <end position="106"/>
    </location>
</feature>
<name>A0ABS7WT61_9BACT</name>
<dbReference type="Proteomes" id="UP000786183">
    <property type="component" value="Unassembled WGS sequence"/>
</dbReference>
<keyword evidence="3" id="KW-1185">Reference proteome</keyword>
<accession>A0ABS7WT61</accession>
<reference evidence="2 3" key="1">
    <citation type="submission" date="2020-07" db="EMBL/GenBank/DDBJ databases">
        <title>Transfer of Campylobacter canadensis to the novel genus Avispirillum gen. nov., that also includes two novel species recovered from migratory waterfowl: Avispirillum anseris sp. nov. and Avispirillum brantae sp. nov.</title>
        <authorList>
            <person name="Miller W.G."/>
            <person name="Chapman M.H."/>
            <person name="Yee E."/>
            <person name="Inglis G.D."/>
        </authorList>
    </citation>
    <scope>NUCLEOTIDE SEQUENCE [LARGE SCALE GENOMIC DNA]</scope>
    <source>
        <strain evidence="2 3">L283</strain>
    </source>
</reference>
<dbReference type="SUPFAM" id="SSF55785">
    <property type="entry name" value="PYP-like sensor domain (PAS domain)"/>
    <property type="match status" value="1"/>
</dbReference>
<dbReference type="Gene3D" id="3.30.450.20">
    <property type="entry name" value="PAS domain"/>
    <property type="match status" value="1"/>
</dbReference>
<dbReference type="RefSeq" id="WP_224315986.1">
    <property type="nucleotide sequence ID" value="NZ_JACGBB010000005.1"/>
</dbReference>
<dbReference type="InterPro" id="IPR013655">
    <property type="entry name" value="PAS_fold_3"/>
</dbReference>
<dbReference type="InterPro" id="IPR000014">
    <property type="entry name" value="PAS"/>
</dbReference>